<keyword evidence="3" id="KW-1185">Reference proteome</keyword>
<evidence type="ECO:0008006" key="4">
    <source>
        <dbReference type="Google" id="ProtNLM"/>
    </source>
</evidence>
<evidence type="ECO:0000256" key="1">
    <source>
        <dbReference type="SAM" id="MobiDB-lite"/>
    </source>
</evidence>
<dbReference type="Proteomes" id="UP000250235">
    <property type="component" value="Unassembled WGS sequence"/>
</dbReference>
<evidence type="ECO:0000313" key="2">
    <source>
        <dbReference type="EMBL" id="KZV47943.1"/>
    </source>
</evidence>
<proteinExistence type="predicted"/>
<organism evidence="2 3">
    <name type="scientific">Dorcoceras hygrometricum</name>
    <dbReference type="NCBI Taxonomy" id="472368"/>
    <lineage>
        <taxon>Eukaryota</taxon>
        <taxon>Viridiplantae</taxon>
        <taxon>Streptophyta</taxon>
        <taxon>Embryophyta</taxon>
        <taxon>Tracheophyta</taxon>
        <taxon>Spermatophyta</taxon>
        <taxon>Magnoliopsida</taxon>
        <taxon>eudicotyledons</taxon>
        <taxon>Gunneridae</taxon>
        <taxon>Pentapetalae</taxon>
        <taxon>asterids</taxon>
        <taxon>lamiids</taxon>
        <taxon>Lamiales</taxon>
        <taxon>Gesneriaceae</taxon>
        <taxon>Didymocarpoideae</taxon>
        <taxon>Trichosporeae</taxon>
        <taxon>Loxocarpinae</taxon>
        <taxon>Dorcoceras</taxon>
    </lineage>
</organism>
<sequence>MASIFITNALQVNFESVLGISDNDGMANTFPPLKILSEKTVNTYVATNNTTDACGESDEPHVDKVAIIKRKSVSKNKSAPTDKKNANEELVEVVEKAVSKNRSASTSDEPAVTNKKRTTKKKSALSKANLELVSEPAVEEIFEKEQEESTADDVDQIIARIIIETTEMETEEMFVETDAGKSYETAEAIGTDVTTEIDVEKEKDMDTELVETEQKQDSETKANKEPVVAKANEEEMSKETMLTKFLSTDEESMKIDHLLKQIPDDMMLPSVTAAEPTKIKFGFEVQIKGVQDGAWYYASLPNISAKDKGKKPLESPDMVKGHPIRPERCLSQIADLASVKEIAAKEKHMLIWAETNSLETAKKEHNLMWERPCSTKFLDKSADTSGAVLAQFYSQAKSTCWSGAEIISTNPIAQTQAEINSLEPIVQIETDSIPADPILQLPDSGVNFSSPHDSSESRLHFDSADIPLDDATADDQSSMPPVTDFIEAFAQLRSSINHMQFEQIRQKDDGEHLKDMILTEIRSLEKKLTEMLATADDQSSMPPVTDFIEAFAQLRSSINHMQFEQIRQKDDGEHLKDMILTEIRSLEKKLTEMLEQQDIFYRGLFKTVRQEIQIQKTALSFELLEFKKAVGAQNAFLISNVTDIRSHTKEIQALKTDFTNFQQRSEEGISHVSDQLFEIIAYINRGGIDKKGESSSHGPQPPPNDRDRIGSGGNGGRIRGGRSESSKRRYDSSGGPRKRSAEYWFGGK</sequence>
<dbReference type="EMBL" id="KQ994534">
    <property type="protein sequence ID" value="KZV47943.1"/>
    <property type="molecule type" value="Genomic_DNA"/>
</dbReference>
<protein>
    <recommendedName>
        <fullName evidence="4">Splicing factor 3B subunit 1-like</fullName>
    </recommendedName>
</protein>
<evidence type="ECO:0000313" key="3">
    <source>
        <dbReference type="Proteomes" id="UP000250235"/>
    </source>
</evidence>
<dbReference type="AlphaFoldDB" id="A0A2Z7CMF5"/>
<gene>
    <name evidence="2" type="ORF">F511_28722</name>
</gene>
<feature type="compositionally biased region" description="Basic and acidic residues" evidence="1">
    <location>
        <begin position="210"/>
        <end position="224"/>
    </location>
</feature>
<feature type="region of interest" description="Disordered" evidence="1">
    <location>
        <begin position="99"/>
        <end position="120"/>
    </location>
</feature>
<reference evidence="2 3" key="1">
    <citation type="journal article" date="2015" name="Proc. Natl. Acad. Sci. U.S.A.">
        <title>The resurrection genome of Boea hygrometrica: A blueprint for survival of dehydration.</title>
        <authorList>
            <person name="Xiao L."/>
            <person name="Yang G."/>
            <person name="Zhang L."/>
            <person name="Yang X."/>
            <person name="Zhao S."/>
            <person name="Ji Z."/>
            <person name="Zhou Q."/>
            <person name="Hu M."/>
            <person name="Wang Y."/>
            <person name="Chen M."/>
            <person name="Xu Y."/>
            <person name="Jin H."/>
            <person name="Xiao X."/>
            <person name="Hu G."/>
            <person name="Bao F."/>
            <person name="Hu Y."/>
            <person name="Wan P."/>
            <person name="Li L."/>
            <person name="Deng X."/>
            <person name="Kuang T."/>
            <person name="Xiang C."/>
            <person name="Zhu J.K."/>
            <person name="Oliver M.J."/>
            <person name="He Y."/>
        </authorList>
    </citation>
    <scope>NUCLEOTIDE SEQUENCE [LARGE SCALE GENOMIC DNA]</scope>
    <source>
        <strain evidence="3">cv. XS01</strain>
    </source>
</reference>
<accession>A0A2Z7CMF5</accession>
<feature type="region of interest" description="Disordered" evidence="1">
    <location>
        <begin position="210"/>
        <end position="236"/>
    </location>
</feature>
<feature type="region of interest" description="Disordered" evidence="1">
    <location>
        <begin position="688"/>
        <end position="748"/>
    </location>
</feature>
<name>A0A2Z7CMF5_9LAMI</name>
<feature type="compositionally biased region" description="Basic and acidic residues" evidence="1">
    <location>
        <begin position="721"/>
        <end position="731"/>
    </location>
</feature>